<gene>
    <name evidence="1" type="ORF">C1H46_041380</name>
</gene>
<dbReference type="AlphaFoldDB" id="A0A540KFT7"/>
<keyword evidence="2" id="KW-1185">Reference proteome</keyword>
<evidence type="ECO:0000313" key="1">
    <source>
        <dbReference type="EMBL" id="TQD73093.1"/>
    </source>
</evidence>
<name>A0A540KFT7_MALBA</name>
<dbReference type="EMBL" id="VIEB01001333">
    <property type="protein sequence ID" value="TQD73093.1"/>
    <property type="molecule type" value="Genomic_DNA"/>
</dbReference>
<dbReference type="Proteomes" id="UP000315295">
    <property type="component" value="Unassembled WGS sequence"/>
</dbReference>
<protein>
    <submittedName>
        <fullName evidence="1">Uncharacterized protein</fullName>
    </submittedName>
</protein>
<accession>A0A540KFT7</accession>
<sequence>MDRSLNMVSLNVGLLMAPDLSITNPYLKGAAEMYEDGVLVTVDTDFLVDAHICVFEDVSSYGRYLCFNNIINRSEDAMELARKLTPATPSYPERQDQDMRIPQQRISNKKLNKLMVEFKSKSQEC</sequence>
<proteinExistence type="predicted"/>
<evidence type="ECO:0000313" key="2">
    <source>
        <dbReference type="Proteomes" id="UP000315295"/>
    </source>
</evidence>
<dbReference type="STRING" id="106549.A0A540KFT7"/>
<comment type="caution">
    <text evidence="1">The sequence shown here is derived from an EMBL/GenBank/DDBJ whole genome shotgun (WGS) entry which is preliminary data.</text>
</comment>
<reference evidence="1 2" key="1">
    <citation type="journal article" date="2019" name="G3 (Bethesda)">
        <title>Sequencing of a Wild Apple (Malus baccata) Genome Unravels the Differences Between Cultivated and Wild Apple Species Regarding Disease Resistance and Cold Tolerance.</title>
        <authorList>
            <person name="Chen X."/>
        </authorList>
    </citation>
    <scope>NUCLEOTIDE SEQUENCE [LARGE SCALE GENOMIC DNA]</scope>
    <source>
        <strain evidence="2">cv. Shandingzi</strain>
        <tissue evidence="1">Leaves</tissue>
    </source>
</reference>
<dbReference type="Gene3D" id="3.40.50.720">
    <property type="entry name" value="NAD(P)-binding Rossmann-like Domain"/>
    <property type="match status" value="1"/>
</dbReference>
<organism evidence="1 2">
    <name type="scientific">Malus baccata</name>
    <name type="common">Siberian crab apple</name>
    <name type="synonym">Pyrus baccata</name>
    <dbReference type="NCBI Taxonomy" id="106549"/>
    <lineage>
        <taxon>Eukaryota</taxon>
        <taxon>Viridiplantae</taxon>
        <taxon>Streptophyta</taxon>
        <taxon>Embryophyta</taxon>
        <taxon>Tracheophyta</taxon>
        <taxon>Spermatophyta</taxon>
        <taxon>Magnoliopsida</taxon>
        <taxon>eudicotyledons</taxon>
        <taxon>Gunneridae</taxon>
        <taxon>Pentapetalae</taxon>
        <taxon>rosids</taxon>
        <taxon>fabids</taxon>
        <taxon>Rosales</taxon>
        <taxon>Rosaceae</taxon>
        <taxon>Amygdaloideae</taxon>
        <taxon>Maleae</taxon>
        <taxon>Malus</taxon>
    </lineage>
</organism>